<evidence type="ECO:0000256" key="2">
    <source>
        <dbReference type="ARBA" id="ARBA00023043"/>
    </source>
</evidence>
<comment type="caution">
    <text evidence="6">The sequence shown here is derived from an EMBL/GenBank/DDBJ whole genome shotgun (WGS) entry which is preliminary data.</text>
</comment>
<feature type="repeat" description="ANK" evidence="3">
    <location>
        <begin position="717"/>
        <end position="742"/>
    </location>
</feature>
<keyword evidence="2 3" id="KW-0040">ANK repeat</keyword>
<dbReference type="InterPro" id="IPR002110">
    <property type="entry name" value="Ankyrin_rpt"/>
</dbReference>
<dbReference type="SUPFAM" id="SSF48403">
    <property type="entry name" value="Ankyrin repeat"/>
    <property type="match status" value="1"/>
</dbReference>
<protein>
    <recommendedName>
        <fullName evidence="5">Clr5 domain-containing protein</fullName>
    </recommendedName>
</protein>
<evidence type="ECO:0000259" key="5">
    <source>
        <dbReference type="Pfam" id="PF14420"/>
    </source>
</evidence>
<organism evidence="6 7">
    <name type="scientific">Fusarium floridanum</name>
    <dbReference type="NCBI Taxonomy" id="1325733"/>
    <lineage>
        <taxon>Eukaryota</taxon>
        <taxon>Fungi</taxon>
        <taxon>Dikarya</taxon>
        <taxon>Ascomycota</taxon>
        <taxon>Pezizomycotina</taxon>
        <taxon>Sordariomycetes</taxon>
        <taxon>Hypocreomycetidae</taxon>
        <taxon>Hypocreales</taxon>
        <taxon>Nectriaceae</taxon>
        <taxon>Fusarium</taxon>
        <taxon>Fusarium solani species complex</taxon>
    </lineage>
</organism>
<evidence type="ECO:0000256" key="4">
    <source>
        <dbReference type="SAM" id="MobiDB-lite"/>
    </source>
</evidence>
<dbReference type="AlphaFoldDB" id="A0A428Q229"/>
<proteinExistence type="predicted"/>
<feature type="compositionally biased region" description="Polar residues" evidence="4">
    <location>
        <begin position="13"/>
        <end position="38"/>
    </location>
</feature>
<feature type="region of interest" description="Disordered" evidence="4">
    <location>
        <begin position="819"/>
        <end position="839"/>
    </location>
</feature>
<dbReference type="PANTHER" id="PTHR24198">
    <property type="entry name" value="ANKYRIN REPEAT AND PROTEIN KINASE DOMAIN-CONTAINING PROTEIN"/>
    <property type="match status" value="1"/>
</dbReference>
<keyword evidence="1" id="KW-0677">Repeat</keyword>
<gene>
    <name evidence="6" type="ORF">CEP51_013930</name>
</gene>
<dbReference type="SMART" id="SM00248">
    <property type="entry name" value="ANK"/>
    <property type="match status" value="7"/>
</dbReference>
<name>A0A428Q229_9HYPO</name>
<feature type="repeat" description="ANK" evidence="3">
    <location>
        <begin position="682"/>
        <end position="714"/>
    </location>
</feature>
<dbReference type="PROSITE" id="PS50297">
    <property type="entry name" value="ANK_REP_REGION"/>
    <property type="match status" value="4"/>
</dbReference>
<dbReference type="InterPro" id="IPR036770">
    <property type="entry name" value="Ankyrin_rpt-contain_sf"/>
</dbReference>
<dbReference type="Proteomes" id="UP000287972">
    <property type="component" value="Unassembled WGS sequence"/>
</dbReference>
<dbReference type="Pfam" id="PF12796">
    <property type="entry name" value="Ank_2"/>
    <property type="match status" value="2"/>
</dbReference>
<evidence type="ECO:0000313" key="7">
    <source>
        <dbReference type="Proteomes" id="UP000287972"/>
    </source>
</evidence>
<dbReference type="InterPro" id="IPR025676">
    <property type="entry name" value="Clr5_dom"/>
</dbReference>
<dbReference type="Pfam" id="PF14420">
    <property type="entry name" value="Clr5"/>
    <property type="match status" value="1"/>
</dbReference>
<evidence type="ECO:0000256" key="3">
    <source>
        <dbReference type="PROSITE-ProRule" id="PRU00023"/>
    </source>
</evidence>
<feature type="domain" description="Clr5" evidence="5">
    <location>
        <begin position="46"/>
        <end position="97"/>
    </location>
</feature>
<dbReference type="Gene3D" id="1.25.40.20">
    <property type="entry name" value="Ankyrin repeat-containing domain"/>
    <property type="match status" value="2"/>
</dbReference>
<dbReference type="PANTHER" id="PTHR24198:SF165">
    <property type="entry name" value="ANKYRIN REPEAT-CONTAINING PROTEIN-RELATED"/>
    <property type="match status" value="1"/>
</dbReference>
<reference evidence="6 7" key="1">
    <citation type="submission" date="2017-06" db="EMBL/GenBank/DDBJ databases">
        <title>Comparative genomic analysis of Ambrosia Fusariam Clade fungi.</title>
        <authorList>
            <person name="Stajich J.E."/>
            <person name="Carrillo J."/>
            <person name="Kijimoto T."/>
            <person name="Eskalen A."/>
            <person name="O'Donnell K."/>
            <person name="Kasson M."/>
        </authorList>
    </citation>
    <scope>NUCLEOTIDE SEQUENCE [LARGE SCALE GENOMIC DNA]</scope>
    <source>
        <strain evidence="6 7">NRRL62606</strain>
    </source>
</reference>
<evidence type="ECO:0000313" key="6">
    <source>
        <dbReference type="EMBL" id="RSL59336.1"/>
    </source>
</evidence>
<dbReference type="PROSITE" id="PS50088">
    <property type="entry name" value="ANK_REPEAT"/>
    <property type="match status" value="4"/>
</dbReference>
<feature type="region of interest" description="Disordered" evidence="4">
    <location>
        <begin position="13"/>
        <end position="41"/>
    </location>
</feature>
<dbReference type="Pfam" id="PF00023">
    <property type="entry name" value="Ank"/>
    <property type="match status" value="1"/>
</dbReference>
<sequence>MNPPIDPAQFQVIQDQTPMDSAAEPTQPQLTRDQSPMNLTRKPECDQQLEQHKGLIRSEYLDHDLSVLAVLDKLKSQNIIITKNRLEVQLKRWGFFKQIKRATWRYLDYNIRKRKNQDKESEVIFRGKRLKQESITKGIGDNHKADTLTLIAQRLSSPPPPTQPYVHLGTPPPLPMEFEWPSSLPWQKFQNEFQISAGEFAQFDCARGILTTVLAQTKNHAFTQLQGLNSHSSISRLAADIGMVMPDGNREDLLYTIQNMQHDCTTGSVFHCLKMIIYHLSNNLLEFDTYETWSLFVNGLINIGILGPRMNLRDLRDKYATIKAFVENIFQQAISWAANESETQEQTLALIKWLLNSGQDPNLEFWIDELNQIVTPLRAAAAMGLPELVELLLASGANDNHTYPFGESAVALAIKSKVSRAIKLHIVHALLERGSPVSWEEVLLTTIQEGDIDLVKVVLSPGPDVTKAFTGNFSPVFEMNALSFAIMAGKDFVEVIWDHARAQGNLNAHLITPDVFIAAAVKADAETIHRAFRTLTVLERLLLKQRFVLEIRMCLSKCFPHIPAITIQDHYAQQFESNIRTSSTLFSPIVPDWRLTTSWKRLDGLSLLAPVNKPPLCIAIEKKNSQMVQSLLEAGANVNQYDYTLTRGRSPLQLAVELGDLDLVSSLKKRGADINAPPSSDGGATALQLAAVKGYIGLARLLLDSGARVNARGAKRNGRTALEGAAEHGRLDMLELLIDYGALDPGIGRCQVIRAVDLATLEGHHTVAEQLRQRFKWTEEDEDLLVTGDFLSSEGDYENECFCDEIGCIYDLSESEDIESDGGYAESESTFWTGSDMED</sequence>
<evidence type="ECO:0000256" key="1">
    <source>
        <dbReference type="ARBA" id="ARBA00022737"/>
    </source>
</evidence>
<dbReference type="EMBL" id="NKCL01000611">
    <property type="protein sequence ID" value="RSL59336.1"/>
    <property type="molecule type" value="Genomic_DNA"/>
</dbReference>
<feature type="repeat" description="ANK" evidence="3">
    <location>
        <begin position="611"/>
        <end position="643"/>
    </location>
</feature>
<keyword evidence="7" id="KW-1185">Reference proteome</keyword>
<feature type="repeat" description="ANK" evidence="3">
    <location>
        <begin position="647"/>
        <end position="679"/>
    </location>
</feature>
<accession>A0A428Q229</accession>